<organism evidence="1 2">
    <name type="scientific">Thermogemmata fonticola</name>
    <dbReference type="NCBI Taxonomy" id="2755323"/>
    <lineage>
        <taxon>Bacteria</taxon>
        <taxon>Pseudomonadati</taxon>
        <taxon>Planctomycetota</taxon>
        <taxon>Planctomycetia</taxon>
        <taxon>Gemmatales</taxon>
        <taxon>Gemmataceae</taxon>
        <taxon>Thermogemmata</taxon>
    </lineage>
</organism>
<gene>
    <name evidence="1" type="ORF">H0921_00320</name>
</gene>
<dbReference type="Proteomes" id="UP000542342">
    <property type="component" value="Unassembled WGS sequence"/>
</dbReference>
<reference evidence="1 2" key="1">
    <citation type="submission" date="2020-07" db="EMBL/GenBank/DDBJ databases">
        <title>Thermogemmata thermophila gen. nov., sp. nov., a novel moderate thermophilic planctomycete from a Kamchatka hot spring.</title>
        <authorList>
            <person name="Elcheninov A.G."/>
            <person name="Podosokorskaya O.A."/>
            <person name="Kovaleva O.L."/>
            <person name="Novikov A."/>
            <person name="Bonch-Osmolovskaya E.A."/>
            <person name="Toshchakov S.V."/>
            <person name="Kublanov I.V."/>
        </authorList>
    </citation>
    <scope>NUCLEOTIDE SEQUENCE [LARGE SCALE GENOMIC DNA]</scope>
    <source>
        <strain evidence="1 2">2918</strain>
    </source>
</reference>
<keyword evidence="2" id="KW-1185">Reference proteome</keyword>
<evidence type="ECO:0000313" key="1">
    <source>
        <dbReference type="EMBL" id="MBA2224603.1"/>
    </source>
</evidence>
<comment type="caution">
    <text evidence="1">The sequence shown here is derived from an EMBL/GenBank/DDBJ whole genome shotgun (WGS) entry which is preliminary data.</text>
</comment>
<sequence>MSLNVMKELAALGRMTVKELRDKYAEVFGEETPAHNQTWLVRRIAWRLQALAEGDLSERARQRAAELANDADLRMNPPKALPVAAAEPAATKVLPFKPDDRLPPPGTLITREYRGETVQVKVLPNGFEYEGQVYRSLSAVAKAITGSHCNGYFFFRLGGKGDDR</sequence>
<dbReference type="AlphaFoldDB" id="A0A7V9AA37"/>
<dbReference type="EMBL" id="JACEFB010000001">
    <property type="protein sequence ID" value="MBA2224603.1"/>
    <property type="molecule type" value="Genomic_DNA"/>
</dbReference>
<evidence type="ECO:0000313" key="2">
    <source>
        <dbReference type="Proteomes" id="UP000542342"/>
    </source>
</evidence>
<protein>
    <submittedName>
        <fullName evidence="1">DUF2924 domain-containing protein</fullName>
    </submittedName>
</protein>
<accession>A0A7V9AA37</accession>
<dbReference type="RefSeq" id="WP_194536044.1">
    <property type="nucleotide sequence ID" value="NZ_JACEFB010000001.1"/>
</dbReference>
<dbReference type="Pfam" id="PF11149">
    <property type="entry name" value="DUF2924"/>
    <property type="match status" value="1"/>
</dbReference>
<name>A0A7V9AA37_9BACT</name>
<proteinExistence type="predicted"/>
<dbReference type="InterPro" id="IPR021322">
    <property type="entry name" value="DUF2924"/>
</dbReference>